<name>A0A7Y0L790_9FIRM</name>
<comment type="caution">
    <text evidence="1">The sequence shown here is derived from an EMBL/GenBank/DDBJ whole genome shotgun (WGS) entry which is preliminary data.</text>
</comment>
<organism evidence="1 2">
    <name type="scientific">Sulfobacillus harzensis</name>
    <dbReference type="NCBI Taxonomy" id="2729629"/>
    <lineage>
        <taxon>Bacteria</taxon>
        <taxon>Bacillati</taxon>
        <taxon>Bacillota</taxon>
        <taxon>Clostridia</taxon>
        <taxon>Eubacteriales</taxon>
        <taxon>Clostridiales Family XVII. Incertae Sedis</taxon>
        <taxon>Sulfobacillus</taxon>
    </lineage>
</organism>
<dbReference type="InterPro" id="IPR019646">
    <property type="entry name" value="Aminoglyc_AdlTrfase"/>
</dbReference>
<dbReference type="Proteomes" id="UP000533476">
    <property type="component" value="Unassembled WGS sequence"/>
</dbReference>
<accession>A0A7Y0L790</accession>
<dbReference type="AlphaFoldDB" id="A0A7Y0L790"/>
<gene>
    <name evidence="1" type="ORF">HIJ39_18435</name>
</gene>
<proteinExistence type="predicted"/>
<keyword evidence="2" id="KW-1185">Reference proteome</keyword>
<dbReference type="EMBL" id="JABBVZ010000100">
    <property type="protein sequence ID" value="NMP24313.1"/>
    <property type="molecule type" value="Genomic_DNA"/>
</dbReference>
<dbReference type="Pfam" id="PF10706">
    <property type="entry name" value="Aminoglyc_resit"/>
    <property type="match status" value="1"/>
</dbReference>
<protein>
    <submittedName>
        <fullName evidence="1">Uncharacterized protein</fullName>
    </submittedName>
</protein>
<dbReference type="Gene3D" id="3.30.460.40">
    <property type="match status" value="1"/>
</dbReference>
<evidence type="ECO:0000313" key="1">
    <source>
        <dbReference type="EMBL" id="NMP24313.1"/>
    </source>
</evidence>
<evidence type="ECO:0000313" key="2">
    <source>
        <dbReference type="Proteomes" id="UP000533476"/>
    </source>
</evidence>
<sequence length="114" mass="12674">MDGFPGSWLVTGGWSIDLALGHVTRDHQDIDVVVFRHPLSSVLQHFHDWNRQVVIFGEGGHRARLSPKLDVVFARLSGPSPSVDMAVAWRMDNDDILIQQFVTLVNDVTVSPSS</sequence>
<reference evidence="1 2" key="1">
    <citation type="submission" date="2020-04" db="EMBL/GenBank/DDBJ databases">
        <authorList>
            <person name="Zhang R."/>
            <person name="Schippers A."/>
        </authorList>
    </citation>
    <scope>NUCLEOTIDE SEQUENCE [LARGE SCALE GENOMIC DNA]</scope>
    <source>
        <strain evidence="1 2">DSM 109850</strain>
    </source>
</reference>